<protein>
    <recommendedName>
        <fullName evidence="4">Zinc finger BED domain-containing protein 5</fullName>
    </recommendedName>
</protein>
<evidence type="ECO:0000256" key="1">
    <source>
        <dbReference type="SAM" id="MobiDB-lite"/>
    </source>
</evidence>
<dbReference type="AlphaFoldDB" id="A0AB34H2S8"/>
<feature type="region of interest" description="Disordered" evidence="1">
    <location>
        <begin position="1"/>
        <end position="24"/>
    </location>
</feature>
<organism evidence="2 3">
    <name type="scientific">Eschrichtius robustus</name>
    <name type="common">California gray whale</name>
    <name type="synonym">Eschrichtius gibbosus</name>
    <dbReference type="NCBI Taxonomy" id="9764"/>
    <lineage>
        <taxon>Eukaryota</taxon>
        <taxon>Metazoa</taxon>
        <taxon>Chordata</taxon>
        <taxon>Craniata</taxon>
        <taxon>Vertebrata</taxon>
        <taxon>Euteleostomi</taxon>
        <taxon>Mammalia</taxon>
        <taxon>Eutheria</taxon>
        <taxon>Laurasiatheria</taxon>
        <taxon>Artiodactyla</taxon>
        <taxon>Whippomorpha</taxon>
        <taxon>Cetacea</taxon>
        <taxon>Mysticeti</taxon>
        <taxon>Eschrichtiidae</taxon>
        <taxon>Eschrichtius</taxon>
    </lineage>
</organism>
<keyword evidence="3" id="KW-1185">Reference proteome</keyword>
<dbReference type="Proteomes" id="UP001159641">
    <property type="component" value="Unassembled WGS sequence"/>
</dbReference>
<evidence type="ECO:0000313" key="2">
    <source>
        <dbReference type="EMBL" id="KAJ8786068.1"/>
    </source>
</evidence>
<dbReference type="PANTHER" id="PTHR45913:SF19">
    <property type="entry name" value="LOW QUALITY PROTEIN: ZINC FINGER BED DOMAIN-CONTAINING PROTEIN 5-LIKE"/>
    <property type="match status" value="1"/>
</dbReference>
<comment type="caution">
    <text evidence="2">The sequence shown here is derived from an EMBL/GenBank/DDBJ whole genome shotgun (WGS) entry which is preliminary data.</text>
</comment>
<accession>A0AB34H2S8</accession>
<reference evidence="2 3" key="1">
    <citation type="submission" date="2022-11" db="EMBL/GenBank/DDBJ databases">
        <title>Whole genome sequence of Eschrichtius robustus ER-17-0199.</title>
        <authorList>
            <person name="Bruniche-Olsen A."/>
            <person name="Black A.N."/>
            <person name="Fields C.J."/>
            <person name="Walden K."/>
            <person name="Dewoody J.A."/>
        </authorList>
    </citation>
    <scope>NUCLEOTIDE SEQUENCE [LARGE SCALE GENOMIC DNA]</scope>
    <source>
        <strain evidence="2">ER-17-0199</strain>
        <tissue evidence="2">Blubber</tissue>
    </source>
</reference>
<proteinExistence type="predicted"/>
<evidence type="ECO:0000313" key="3">
    <source>
        <dbReference type="Proteomes" id="UP001159641"/>
    </source>
</evidence>
<dbReference type="EMBL" id="JAIQCJ010002000">
    <property type="protein sequence ID" value="KAJ8786068.1"/>
    <property type="molecule type" value="Genomic_DNA"/>
</dbReference>
<dbReference type="PANTHER" id="PTHR45913">
    <property type="entry name" value="EPM2A-INTERACTING PROTEIN 1"/>
    <property type="match status" value="1"/>
</dbReference>
<feature type="compositionally biased region" description="Polar residues" evidence="1">
    <location>
        <begin position="1"/>
        <end position="10"/>
    </location>
</feature>
<sequence>MNKKQTSLESFFQKGERHNDETAEACKTANKKKAAFKRKYQESYLNYRFIATGDSRSPSPLCIICGDRLSNKAMKPSKLLCHMETKHPALKDKPLEFLKRRKHEHEEQKQLLKATTPSNVSALRASFLVANRIAKAEKPFVLVKS</sequence>
<gene>
    <name evidence="2" type="ORF">J1605_006648</name>
</gene>
<name>A0AB34H2S8_ESCRO</name>
<evidence type="ECO:0008006" key="4">
    <source>
        <dbReference type="Google" id="ProtNLM"/>
    </source>
</evidence>